<reference evidence="2" key="2">
    <citation type="submission" date="2023-06" db="EMBL/GenBank/DDBJ databases">
        <authorList>
            <person name="Kobayashi Y."/>
            <person name="Kayamori A."/>
            <person name="Aoki K."/>
            <person name="Shiwa Y."/>
            <person name="Fujita N."/>
            <person name="Sugita T."/>
            <person name="Iwasaki W."/>
            <person name="Tanaka N."/>
            <person name="Takashima M."/>
        </authorList>
    </citation>
    <scope>NUCLEOTIDE SEQUENCE</scope>
    <source>
        <strain evidence="2">HIS016</strain>
    </source>
</reference>
<keyword evidence="3" id="KW-1185">Reference proteome</keyword>
<proteinExistence type="predicted"/>
<dbReference type="AlphaFoldDB" id="A0AAD3TQK2"/>
<dbReference type="Proteomes" id="UP001222932">
    <property type="component" value="Unassembled WGS sequence"/>
</dbReference>
<accession>A0AAD3TQK2</accession>
<reference evidence="2" key="1">
    <citation type="journal article" date="2023" name="BMC Genomics">
        <title>Chromosome-level genome assemblies of Cutaneotrichosporon spp. (Trichosporonales, Basidiomycota) reveal imbalanced evolution between nucleotide sequences and chromosome synteny.</title>
        <authorList>
            <person name="Kobayashi Y."/>
            <person name="Kayamori A."/>
            <person name="Aoki K."/>
            <person name="Shiwa Y."/>
            <person name="Matsutani M."/>
            <person name="Fujita N."/>
            <person name="Sugita T."/>
            <person name="Iwasaki W."/>
            <person name="Tanaka N."/>
            <person name="Takashima M."/>
        </authorList>
    </citation>
    <scope>NUCLEOTIDE SEQUENCE</scope>
    <source>
        <strain evidence="2">HIS016</strain>
    </source>
</reference>
<organism evidence="2 3">
    <name type="scientific">Cutaneotrichosporon spelunceum</name>
    <dbReference type="NCBI Taxonomy" id="1672016"/>
    <lineage>
        <taxon>Eukaryota</taxon>
        <taxon>Fungi</taxon>
        <taxon>Dikarya</taxon>
        <taxon>Basidiomycota</taxon>
        <taxon>Agaricomycotina</taxon>
        <taxon>Tremellomycetes</taxon>
        <taxon>Trichosporonales</taxon>
        <taxon>Trichosporonaceae</taxon>
        <taxon>Cutaneotrichosporon</taxon>
    </lineage>
</organism>
<comment type="caution">
    <text evidence="2">The sequence shown here is derived from an EMBL/GenBank/DDBJ whole genome shotgun (WGS) entry which is preliminary data.</text>
</comment>
<evidence type="ECO:0000256" key="1">
    <source>
        <dbReference type="SAM" id="SignalP"/>
    </source>
</evidence>
<name>A0AAD3TQK2_9TREE</name>
<evidence type="ECO:0000313" key="3">
    <source>
        <dbReference type="Proteomes" id="UP001222932"/>
    </source>
</evidence>
<feature type="signal peptide" evidence="1">
    <location>
        <begin position="1"/>
        <end position="16"/>
    </location>
</feature>
<protein>
    <submittedName>
        <fullName evidence="2">Uncharacterized protein</fullName>
    </submittedName>
</protein>
<gene>
    <name evidence="2" type="ORF">CspeluHIS016_0201940</name>
</gene>
<sequence>MKLAIALTSLLSFAVANPVDVVERANIEARKAFEGTAIPGPGSNLNCRTWPSTSARIVTKLQHGQKIVSTCQRAGEKVRGNEVWNNIYVPGRGRCYVSDHYTQTGYKWIPSSIRCEQLGI</sequence>
<feature type="chain" id="PRO_5042237381" evidence="1">
    <location>
        <begin position="17"/>
        <end position="120"/>
    </location>
</feature>
<dbReference type="EMBL" id="BTCM01000002">
    <property type="protein sequence ID" value="GMK55138.1"/>
    <property type="molecule type" value="Genomic_DNA"/>
</dbReference>
<dbReference type="Gene3D" id="2.30.30.40">
    <property type="entry name" value="SH3 Domains"/>
    <property type="match status" value="1"/>
</dbReference>
<keyword evidence="1" id="KW-0732">Signal</keyword>
<evidence type="ECO:0000313" key="2">
    <source>
        <dbReference type="EMBL" id="GMK55138.1"/>
    </source>
</evidence>